<dbReference type="InterPro" id="IPR000836">
    <property type="entry name" value="PRTase_dom"/>
</dbReference>
<dbReference type="AlphaFoldDB" id="A0A2W5V328"/>
<dbReference type="InterPro" id="IPR029057">
    <property type="entry name" value="PRTase-like"/>
</dbReference>
<reference evidence="2 3" key="1">
    <citation type="submission" date="2017-08" db="EMBL/GenBank/DDBJ databases">
        <title>Infants hospitalized years apart are colonized by the same room-sourced microbial strains.</title>
        <authorList>
            <person name="Brooks B."/>
            <person name="Olm M.R."/>
            <person name="Firek B.A."/>
            <person name="Baker R."/>
            <person name="Thomas B.C."/>
            <person name="Morowitz M.J."/>
            <person name="Banfield J.F."/>
        </authorList>
    </citation>
    <scope>NUCLEOTIDE SEQUENCE [LARGE SCALE GENOMIC DNA]</scope>
    <source>
        <strain evidence="2">S2_003_000_R2_14</strain>
    </source>
</reference>
<gene>
    <name evidence="2" type="ORF">DI536_34430</name>
</gene>
<dbReference type="EMBL" id="QFQP01000059">
    <property type="protein sequence ID" value="PZR04361.1"/>
    <property type="molecule type" value="Genomic_DNA"/>
</dbReference>
<dbReference type="Pfam" id="PF00156">
    <property type="entry name" value="Pribosyltran"/>
    <property type="match status" value="1"/>
</dbReference>
<dbReference type="Gene3D" id="3.40.50.2020">
    <property type="match status" value="1"/>
</dbReference>
<proteinExistence type="predicted"/>
<protein>
    <recommendedName>
        <fullName evidence="1">Phosphoribosyltransferase domain-containing protein</fullName>
    </recommendedName>
</protein>
<comment type="caution">
    <text evidence="2">The sequence shown here is derived from an EMBL/GenBank/DDBJ whole genome shotgun (WGS) entry which is preliminary data.</text>
</comment>
<dbReference type="SUPFAM" id="SSF53271">
    <property type="entry name" value="PRTase-like"/>
    <property type="match status" value="1"/>
</dbReference>
<accession>A0A2W5V328</accession>
<evidence type="ECO:0000313" key="3">
    <source>
        <dbReference type="Proteomes" id="UP000249061"/>
    </source>
</evidence>
<feature type="domain" description="Phosphoribosyltransferase" evidence="1">
    <location>
        <begin position="17"/>
        <end position="107"/>
    </location>
</feature>
<evidence type="ECO:0000259" key="1">
    <source>
        <dbReference type="Pfam" id="PF00156"/>
    </source>
</evidence>
<name>A0A2W5V328_9BACT</name>
<evidence type="ECO:0000313" key="2">
    <source>
        <dbReference type="EMBL" id="PZR04361.1"/>
    </source>
</evidence>
<dbReference type="Proteomes" id="UP000249061">
    <property type="component" value="Unassembled WGS sequence"/>
</dbReference>
<organism evidence="2 3">
    <name type="scientific">Archangium gephyra</name>
    <dbReference type="NCBI Taxonomy" id="48"/>
    <lineage>
        <taxon>Bacteria</taxon>
        <taxon>Pseudomonadati</taxon>
        <taxon>Myxococcota</taxon>
        <taxon>Myxococcia</taxon>
        <taxon>Myxococcales</taxon>
        <taxon>Cystobacterineae</taxon>
        <taxon>Archangiaceae</taxon>
        <taxon>Archangium</taxon>
    </lineage>
</organism>
<sequence length="108" mass="11470">MDTCTRCSAVAEVGRRIAGILGVPFASAAVSRTQQIAQLKDVGDFGERQRLLADAHAFDSLTVKGKSILLFDDLFRSGATMSVVAEGLRAAGATRITALTLTRTRSSR</sequence>
<dbReference type="CDD" id="cd06223">
    <property type="entry name" value="PRTases_typeI"/>
    <property type="match status" value="1"/>
</dbReference>